<reference evidence="6 7" key="1">
    <citation type="submission" date="2007-08" db="EMBL/GenBank/DDBJ databases">
        <authorList>
            <person name="Fulton L."/>
            <person name="Clifton S."/>
            <person name="Fulton B."/>
            <person name="Xu J."/>
            <person name="Minx P."/>
            <person name="Pepin K.H."/>
            <person name="Johnson M."/>
            <person name="Thiruvilangam P."/>
            <person name="Bhonagiri V."/>
            <person name="Nash W.E."/>
            <person name="Mardis E.R."/>
            <person name="Wilson R.K."/>
        </authorList>
    </citation>
    <scope>NUCLEOTIDE SEQUENCE [LARGE SCALE GENOMIC DNA]</scope>
    <source>
        <strain evidence="7">ATCC BAA-613 / DSM 15670 / CCUG 46953 / JCM 12243 / WAL 16351</strain>
    </source>
</reference>
<evidence type="ECO:0000256" key="2">
    <source>
        <dbReference type="ARBA" id="ARBA00023125"/>
    </source>
</evidence>
<accession>A8RNA4</accession>
<dbReference type="Pfam" id="PF02311">
    <property type="entry name" value="AraC_binding"/>
    <property type="match status" value="1"/>
</dbReference>
<dbReference type="HOGENOM" id="CLU_000445_88_3_9"/>
<dbReference type="PaxDb" id="411902-CLOBOL_02146"/>
<dbReference type="PROSITE" id="PS00041">
    <property type="entry name" value="HTH_ARAC_FAMILY_1"/>
    <property type="match status" value="1"/>
</dbReference>
<name>A8RNA4_ENTBW</name>
<dbReference type="Gene3D" id="2.60.120.10">
    <property type="entry name" value="Jelly Rolls"/>
    <property type="match status" value="1"/>
</dbReference>
<sequence length="318" mass="37628">MAKNIIIFIFLSILSIYLLYRSVFIVIFTFSGGRSMHYLDYNEKKQHGTMDFPIEYYHVDEHHPRYNMPFHCHKELEIIRILEGILFLKLDDEEFEAKAGDIIFINEGVIHGGLPHNCIYECIVFDIQRLLMHTDTCRFYIRLITKHQIIVQNHFTKNNHSLHRIINHLFISMQHSEPGSELITMGTLFELFGIIYQKKLYQDKIDATKSSRKMMQLKPVLEYIDSNYGQTITLNELSRIAGMSPKYFCSYFHSIIHRTPIDYLNYYRIERACSELSTSDLTLTEVAYRCGFSDVCYFIKTFKRYKGITPHRYCMNIG</sequence>
<keyword evidence="2" id="KW-0238">DNA-binding</keyword>
<protein>
    <recommendedName>
        <fullName evidence="5">HTH araC/xylS-type domain-containing protein</fullName>
    </recommendedName>
</protein>
<dbReference type="PANTHER" id="PTHR43280:SF28">
    <property type="entry name" value="HTH-TYPE TRANSCRIPTIONAL ACTIVATOR RHAS"/>
    <property type="match status" value="1"/>
</dbReference>
<dbReference type="InterPro" id="IPR014710">
    <property type="entry name" value="RmlC-like_jellyroll"/>
</dbReference>
<dbReference type="PRINTS" id="PR00032">
    <property type="entry name" value="HTHARAC"/>
</dbReference>
<comment type="caution">
    <text evidence="6">The sequence shown here is derived from an EMBL/GenBank/DDBJ whole genome shotgun (WGS) entry which is preliminary data.</text>
</comment>
<dbReference type="Pfam" id="PF12833">
    <property type="entry name" value="HTH_18"/>
    <property type="match status" value="1"/>
</dbReference>
<reference evidence="6 7" key="2">
    <citation type="submission" date="2007-09" db="EMBL/GenBank/DDBJ databases">
        <title>Draft genome sequence of Clostridium bolteae (ATCC BAA-613).</title>
        <authorList>
            <person name="Sudarsanam P."/>
            <person name="Ley R."/>
            <person name="Guruge J."/>
            <person name="Turnbaugh P.J."/>
            <person name="Mahowald M."/>
            <person name="Liep D."/>
            <person name="Gordon J."/>
        </authorList>
    </citation>
    <scope>NUCLEOTIDE SEQUENCE [LARGE SCALE GENOMIC DNA]</scope>
    <source>
        <strain evidence="7">ATCC BAA-613 / DSM 15670 / CCUG 46953 / JCM 12243 / WAL 16351</strain>
    </source>
</reference>
<dbReference type="AlphaFoldDB" id="A8RNA4"/>
<keyword evidence="4" id="KW-0812">Transmembrane</keyword>
<dbReference type="SMART" id="SM00342">
    <property type="entry name" value="HTH_ARAC"/>
    <property type="match status" value="1"/>
</dbReference>
<dbReference type="eggNOG" id="COG2207">
    <property type="taxonomic scope" value="Bacteria"/>
</dbReference>
<dbReference type="InterPro" id="IPR037923">
    <property type="entry name" value="HTH-like"/>
</dbReference>
<dbReference type="Proteomes" id="UP000005396">
    <property type="component" value="Unassembled WGS sequence"/>
</dbReference>
<dbReference type="EMBL" id="ABCC02000022">
    <property type="protein sequence ID" value="EDP17569.1"/>
    <property type="molecule type" value="Genomic_DNA"/>
</dbReference>
<dbReference type="SUPFAM" id="SSF46689">
    <property type="entry name" value="Homeodomain-like"/>
    <property type="match status" value="2"/>
</dbReference>
<dbReference type="PROSITE" id="PS01124">
    <property type="entry name" value="HTH_ARAC_FAMILY_2"/>
    <property type="match status" value="1"/>
</dbReference>
<dbReference type="SUPFAM" id="SSF51215">
    <property type="entry name" value="Regulatory protein AraC"/>
    <property type="match status" value="1"/>
</dbReference>
<keyword evidence="1" id="KW-0805">Transcription regulation</keyword>
<dbReference type="GO" id="GO:0043565">
    <property type="term" value="F:sequence-specific DNA binding"/>
    <property type="evidence" value="ECO:0007669"/>
    <property type="project" value="InterPro"/>
</dbReference>
<keyword evidence="3" id="KW-0804">Transcription</keyword>
<dbReference type="InterPro" id="IPR018060">
    <property type="entry name" value="HTH_AraC"/>
</dbReference>
<evidence type="ECO:0000256" key="1">
    <source>
        <dbReference type="ARBA" id="ARBA00023015"/>
    </source>
</evidence>
<dbReference type="InterPro" id="IPR009057">
    <property type="entry name" value="Homeodomain-like_sf"/>
</dbReference>
<dbReference type="InterPro" id="IPR018062">
    <property type="entry name" value="HTH_AraC-typ_CS"/>
</dbReference>
<proteinExistence type="predicted"/>
<dbReference type="InterPro" id="IPR020449">
    <property type="entry name" value="Tscrpt_reg_AraC-type_HTH"/>
</dbReference>
<evidence type="ECO:0000256" key="3">
    <source>
        <dbReference type="ARBA" id="ARBA00023163"/>
    </source>
</evidence>
<feature type="domain" description="HTH araC/xylS-type" evidence="5">
    <location>
        <begin position="218"/>
        <end position="316"/>
    </location>
</feature>
<evidence type="ECO:0000256" key="4">
    <source>
        <dbReference type="SAM" id="Phobius"/>
    </source>
</evidence>
<evidence type="ECO:0000313" key="6">
    <source>
        <dbReference type="EMBL" id="EDP17569.1"/>
    </source>
</evidence>
<gene>
    <name evidence="6" type="ORF">CLOBOL_02146</name>
</gene>
<evidence type="ECO:0000313" key="7">
    <source>
        <dbReference type="Proteomes" id="UP000005396"/>
    </source>
</evidence>
<dbReference type="Gene3D" id="1.10.10.60">
    <property type="entry name" value="Homeodomain-like"/>
    <property type="match status" value="2"/>
</dbReference>
<organism evidence="6 7">
    <name type="scientific">Enterocloster bolteae (strain ATCC BAA-613 / DSM 15670 / CCUG 46953 / JCM 12243 / WAL 16351)</name>
    <name type="common">Clostridium bolteae</name>
    <dbReference type="NCBI Taxonomy" id="411902"/>
    <lineage>
        <taxon>Bacteria</taxon>
        <taxon>Bacillati</taxon>
        <taxon>Bacillota</taxon>
        <taxon>Clostridia</taxon>
        <taxon>Lachnospirales</taxon>
        <taxon>Lachnospiraceae</taxon>
        <taxon>Enterocloster</taxon>
    </lineage>
</organism>
<evidence type="ECO:0000259" key="5">
    <source>
        <dbReference type="PROSITE" id="PS01124"/>
    </source>
</evidence>
<keyword evidence="4" id="KW-1133">Transmembrane helix</keyword>
<dbReference type="InterPro" id="IPR003313">
    <property type="entry name" value="AraC-bd"/>
</dbReference>
<dbReference type="PANTHER" id="PTHR43280">
    <property type="entry name" value="ARAC-FAMILY TRANSCRIPTIONAL REGULATOR"/>
    <property type="match status" value="1"/>
</dbReference>
<dbReference type="eggNOG" id="COG1917">
    <property type="taxonomic scope" value="Bacteria"/>
</dbReference>
<dbReference type="GO" id="GO:0003700">
    <property type="term" value="F:DNA-binding transcription factor activity"/>
    <property type="evidence" value="ECO:0007669"/>
    <property type="project" value="InterPro"/>
</dbReference>
<keyword evidence="4" id="KW-0472">Membrane</keyword>
<feature type="transmembrane region" description="Helical" evidence="4">
    <location>
        <begin position="6"/>
        <end position="30"/>
    </location>
</feature>